<keyword evidence="2" id="KW-0378">Hydrolase</keyword>
<keyword evidence="1" id="KW-0547">Nucleotide-binding</keyword>
<dbReference type="SUPFAM" id="SSF52540">
    <property type="entry name" value="P-loop containing nucleoside triphosphate hydrolases"/>
    <property type="match status" value="1"/>
</dbReference>
<dbReference type="GO" id="GO:0005524">
    <property type="term" value="F:ATP binding"/>
    <property type="evidence" value="ECO:0007669"/>
    <property type="project" value="UniProtKB-KW"/>
</dbReference>
<dbReference type="VEuPathDB" id="PiroplasmaDB:TpMuguga_01g00103"/>
<dbReference type="AlphaFoldDB" id="Q4N9L1"/>
<dbReference type="Pfam" id="PF04408">
    <property type="entry name" value="WHD_HA2"/>
    <property type="match status" value="1"/>
</dbReference>
<proteinExistence type="predicted"/>
<dbReference type="PANTHER" id="PTHR18934">
    <property type="entry name" value="ATP-DEPENDENT RNA HELICASE"/>
    <property type="match status" value="1"/>
</dbReference>
<dbReference type="GO" id="GO:0004386">
    <property type="term" value="F:helicase activity"/>
    <property type="evidence" value="ECO:0007669"/>
    <property type="project" value="UniProtKB-KW"/>
</dbReference>
<keyword evidence="7" id="KW-1185">Reference proteome</keyword>
<name>Q4N9L1_THEPA</name>
<evidence type="ECO:0000256" key="3">
    <source>
        <dbReference type="ARBA" id="ARBA00022806"/>
    </source>
</evidence>
<gene>
    <name evidence="6" type="ordered locus">TP01_0103</name>
</gene>
<dbReference type="InterPro" id="IPR027417">
    <property type="entry name" value="P-loop_NTPase"/>
</dbReference>
<dbReference type="STRING" id="5875.Q4N9L1"/>
<dbReference type="InterPro" id="IPR048333">
    <property type="entry name" value="HA2_WH"/>
</dbReference>
<evidence type="ECO:0000313" key="7">
    <source>
        <dbReference type="Proteomes" id="UP000001949"/>
    </source>
</evidence>
<dbReference type="PANTHER" id="PTHR18934:SF99">
    <property type="entry name" value="ATP-DEPENDENT RNA HELICASE DHX37-RELATED"/>
    <property type="match status" value="1"/>
</dbReference>
<dbReference type="KEGG" id="tpv:TP01_0103"/>
<dbReference type="GO" id="GO:0016787">
    <property type="term" value="F:hydrolase activity"/>
    <property type="evidence" value="ECO:0007669"/>
    <property type="project" value="UniProtKB-KW"/>
</dbReference>
<dbReference type="InterPro" id="IPR011709">
    <property type="entry name" value="DEAD-box_helicase_OB_fold"/>
</dbReference>
<evidence type="ECO:0000256" key="2">
    <source>
        <dbReference type="ARBA" id="ARBA00022801"/>
    </source>
</evidence>
<keyword evidence="3 6" id="KW-0347">Helicase</keyword>
<dbReference type="Pfam" id="PF21010">
    <property type="entry name" value="HA2_C"/>
    <property type="match status" value="1"/>
</dbReference>
<reference evidence="6 7" key="1">
    <citation type="journal article" date="2005" name="Science">
        <title>Genome sequence of Theileria parva, a bovine pathogen that transforms lymphocytes.</title>
        <authorList>
            <person name="Gardner M.J."/>
            <person name="Bishop R."/>
            <person name="Shah T."/>
            <person name="de Villiers E.P."/>
            <person name="Carlton J.M."/>
            <person name="Hall N."/>
            <person name="Ren Q."/>
            <person name="Paulsen I.T."/>
            <person name="Pain A."/>
            <person name="Berriman M."/>
            <person name="Wilson R.J.M."/>
            <person name="Sato S."/>
            <person name="Ralph S.A."/>
            <person name="Mann D.J."/>
            <person name="Xiong Z."/>
            <person name="Shallom S.J."/>
            <person name="Weidman J."/>
            <person name="Jiang L."/>
            <person name="Lynn J."/>
            <person name="Weaver B."/>
            <person name="Shoaibi A."/>
            <person name="Domingo A.R."/>
            <person name="Wasawo D."/>
            <person name="Crabtree J."/>
            <person name="Wortman J.R."/>
            <person name="Haas B."/>
            <person name="Angiuoli S.V."/>
            <person name="Creasy T.H."/>
            <person name="Lu C."/>
            <person name="Suh B."/>
            <person name="Silva J.C."/>
            <person name="Utterback T.R."/>
            <person name="Feldblyum T.V."/>
            <person name="Pertea M."/>
            <person name="Allen J."/>
            <person name="Nierman W.C."/>
            <person name="Taracha E.L.N."/>
            <person name="Salzberg S.L."/>
            <person name="White O.R."/>
            <person name="Fitzhugh H.A."/>
            <person name="Morzaria S."/>
            <person name="Venter J.C."/>
            <person name="Fraser C.M."/>
            <person name="Nene V."/>
        </authorList>
    </citation>
    <scope>NUCLEOTIDE SEQUENCE [LARGE SCALE GENOMIC DNA]</scope>
    <source>
        <strain evidence="6 7">Muguga</strain>
    </source>
</reference>
<evidence type="ECO:0000259" key="5">
    <source>
        <dbReference type="SMART" id="SM00847"/>
    </source>
</evidence>
<dbReference type="Pfam" id="PF07717">
    <property type="entry name" value="OB_NTP_bind"/>
    <property type="match status" value="1"/>
</dbReference>
<dbReference type="EMBL" id="AAGK01000001">
    <property type="protein sequence ID" value="EAN33347.1"/>
    <property type="molecule type" value="Genomic_DNA"/>
</dbReference>
<dbReference type="Gene3D" id="3.40.50.300">
    <property type="entry name" value="P-loop containing nucleotide triphosphate hydrolases"/>
    <property type="match status" value="2"/>
</dbReference>
<evidence type="ECO:0000313" key="6">
    <source>
        <dbReference type="EMBL" id="EAN33347.1"/>
    </source>
</evidence>
<evidence type="ECO:0000256" key="4">
    <source>
        <dbReference type="ARBA" id="ARBA00022840"/>
    </source>
</evidence>
<keyword evidence="4" id="KW-0067">ATP-binding</keyword>
<feature type="domain" description="Helicase-associated" evidence="5">
    <location>
        <begin position="418"/>
        <end position="518"/>
    </location>
</feature>
<sequence length="702" mass="81499">MERVIEKYKNEIVHSVEEYNVLVLSGYPDSYMNSFVPFYLFNRGFADQVKQSPNPPKICTVFNNKQDVLYFSDLCSALVNDKTRVTTVFDGNSNYDKKSEIVYTTDEYILRKLLVDPLLSEFSVFILCNVQERALNLDLLLALFKRLLNVRKRLRLVLLYQSTNVNYILEYFKRESPNGPNVPDDIPTPDFFFGEFPLKDVHYIYVENEFSFYKVSYLSKPTSNYMESLISTVYDICKNESSDNILIFVPTREHAHILKAELEELANQFSSDKGAINVMCLRGNIYMENKEDVLRNIFICTDVNDYNFGMGEITYLVDSCLTRRLSSEYLNTGMSENITASTREEMMIKSSLIHNIRRGICYRLLTQNDYNSIIQEFIVPEIMTKDLTLTVLLLKSLGISKLNDFDFLTKPPAESLKHSLFTLYMLGAIDTSGELVYPIGNLMAELRVTPYLSSFLYRSVESGCSEEALIIYSMLQVKEILWKKSSKIYRNDTSYSNDRLESAKLAFAALEGDLVSYFNMFQLSQYYKDEDDKWLSTHMVNERAIQTAQRIKNKTSKLLEKYNLETTSCDGNVELLIKTIFSSFFLNVACKEHLIVNFQNSNQIIQHLKANQPLNASDPKREDQQPYVLVKSYEKFNYKPLYIHPSSFIVNEQPDWVVFNESNTIDGKLYMHDITTIRPEYLQELAPHYFGDYDVKPYLETC</sequence>
<protein>
    <submittedName>
        <fullName evidence="6">RNA helicase, putative</fullName>
    </submittedName>
</protein>
<evidence type="ECO:0000256" key="1">
    <source>
        <dbReference type="ARBA" id="ARBA00022741"/>
    </source>
</evidence>
<organism evidence="6 7">
    <name type="scientific">Theileria parva</name>
    <name type="common">East coast fever infection agent</name>
    <dbReference type="NCBI Taxonomy" id="5875"/>
    <lineage>
        <taxon>Eukaryota</taxon>
        <taxon>Sar</taxon>
        <taxon>Alveolata</taxon>
        <taxon>Apicomplexa</taxon>
        <taxon>Aconoidasida</taxon>
        <taxon>Piroplasmida</taxon>
        <taxon>Theileriidae</taxon>
        <taxon>Theileria</taxon>
    </lineage>
</organism>
<accession>Q4N9L1</accession>
<comment type="caution">
    <text evidence="6">The sequence shown here is derived from an EMBL/GenBank/DDBJ whole genome shotgun (WGS) entry which is preliminary data.</text>
</comment>
<dbReference type="SMART" id="SM00847">
    <property type="entry name" value="HA2"/>
    <property type="match status" value="1"/>
</dbReference>
<dbReference type="InterPro" id="IPR007502">
    <property type="entry name" value="Helicase-assoc_dom"/>
</dbReference>
<dbReference type="Proteomes" id="UP000001949">
    <property type="component" value="Unassembled WGS sequence"/>
</dbReference>
<dbReference type="GeneID" id="3503186"/>
<dbReference type="OMA" id="DWVVFNE"/>
<dbReference type="eggNOG" id="KOG0922">
    <property type="taxonomic scope" value="Eukaryota"/>
</dbReference>
<dbReference type="Gene3D" id="1.20.120.1080">
    <property type="match status" value="1"/>
</dbReference>
<dbReference type="FunCoup" id="Q4N9L1">
    <property type="interactions" value="14"/>
</dbReference>
<dbReference type="InParanoid" id="Q4N9L1"/>
<dbReference type="GO" id="GO:0003723">
    <property type="term" value="F:RNA binding"/>
    <property type="evidence" value="ECO:0007669"/>
    <property type="project" value="TreeGrafter"/>
</dbReference>